<feature type="transmembrane region" description="Helical" evidence="7">
    <location>
        <begin position="172"/>
        <end position="190"/>
    </location>
</feature>
<dbReference type="GO" id="GO:0009055">
    <property type="term" value="F:electron transfer activity"/>
    <property type="evidence" value="ECO:0007669"/>
    <property type="project" value="UniProtKB-UniRule"/>
</dbReference>
<dbReference type="Pfam" id="PF01794">
    <property type="entry name" value="Ferric_reduct"/>
    <property type="match status" value="1"/>
</dbReference>
<comment type="subcellular location">
    <subcellularLocation>
        <location evidence="7">Cell membrane</location>
        <topology evidence="7">Multi-pass membrane protein</topology>
    </subcellularLocation>
    <subcellularLocation>
        <location evidence="1">Membrane</location>
        <topology evidence="1">Multi-pass membrane protein</topology>
    </subcellularLocation>
</comment>
<evidence type="ECO:0000256" key="4">
    <source>
        <dbReference type="ARBA" id="ARBA00022989"/>
    </source>
</evidence>
<feature type="domain" description="Ferric oxidoreductase" evidence="8">
    <location>
        <begin position="42"/>
        <end position="155"/>
    </location>
</feature>
<keyword evidence="7" id="KW-0479">Metal-binding</keyword>
<accession>A0A6M9Q7U5</accession>
<gene>
    <name evidence="7" type="primary">msrQ</name>
    <name evidence="9" type="ORF">DCO17_01975</name>
</gene>
<dbReference type="EMBL" id="CP028942">
    <property type="protein sequence ID" value="QKM65643.1"/>
    <property type="molecule type" value="Genomic_DNA"/>
</dbReference>
<comment type="caution">
    <text evidence="7">Lacks conserved residue(s) required for the propagation of feature annotation.</text>
</comment>
<evidence type="ECO:0000256" key="3">
    <source>
        <dbReference type="ARBA" id="ARBA00022692"/>
    </source>
</evidence>
<dbReference type="GO" id="GO:0010181">
    <property type="term" value="F:FMN binding"/>
    <property type="evidence" value="ECO:0007669"/>
    <property type="project" value="UniProtKB-UniRule"/>
</dbReference>
<dbReference type="AlphaFoldDB" id="A0A6M9Q7U5"/>
<dbReference type="GO" id="GO:0020037">
    <property type="term" value="F:heme binding"/>
    <property type="evidence" value="ECO:0007669"/>
    <property type="project" value="UniProtKB-UniRule"/>
</dbReference>
<comment type="function">
    <text evidence="7">Part of the MsrPQ system that repairs oxidized periplasmic proteins containing methionine sulfoxide residues (Met-O), using respiratory chain electrons. Thus protects these proteins from oxidative-stress damage caused by reactive species of oxygen and chlorine generated by the host defense mechanisms. MsrPQ is essential for the maintenance of envelope integrity under bleach stress, rescuing a wide series of structurally unrelated periplasmic proteins from methionine oxidation. MsrQ provides electrons for reduction to the reductase catalytic subunit MsrP, using the quinone pool of the respiratory chain.</text>
</comment>
<dbReference type="GO" id="GO:0046872">
    <property type="term" value="F:metal ion binding"/>
    <property type="evidence" value="ECO:0007669"/>
    <property type="project" value="UniProtKB-KW"/>
</dbReference>
<keyword evidence="10" id="KW-1185">Reference proteome</keyword>
<comment type="similarity">
    <text evidence="7">Belongs to the MsrQ family.</text>
</comment>
<comment type="cofactor">
    <cofactor evidence="7">
        <name>FMN</name>
        <dbReference type="ChEBI" id="CHEBI:58210"/>
    </cofactor>
    <text evidence="7">Binds 1 FMN per subunit.</text>
</comment>
<dbReference type="InterPro" id="IPR013130">
    <property type="entry name" value="Fe3_Rdtase_TM_dom"/>
</dbReference>
<proteinExistence type="inferred from homology"/>
<protein>
    <recommendedName>
        <fullName evidence="7">Protein-methionine-sulfoxide reductase heme-binding subunit MsrQ</fullName>
    </recommendedName>
    <alternativeName>
        <fullName evidence="7">Flavocytochrome MsrQ</fullName>
    </alternativeName>
</protein>
<dbReference type="HAMAP" id="MF_01207">
    <property type="entry name" value="MsrQ"/>
    <property type="match status" value="1"/>
</dbReference>
<evidence type="ECO:0000256" key="1">
    <source>
        <dbReference type="ARBA" id="ARBA00004141"/>
    </source>
</evidence>
<dbReference type="GO" id="GO:0016679">
    <property type="term" value="F:oxidoreductase activity, acting on diphenols and related substances as donors"/>
    <property type="evidence" value="ECO:0007669"/>
    <property type="project" value="TreeGrafter"/>
</dbReference>
<evidence type="ECO:0000256" key="2">
    <source>
        <dbReference type="ARBA" id="ARBA00022448"/>
    </source>
</evidence>
<dbReference type="KEGG" id="ptrp:DCO17_01975"/>
<evidence type="ECO:0000313" key="10">
    <source>
        <dbReference type="Proteomes" id="UP000503312"/>
    </source>
</evidence>
<dbReference type="PANTHER" id="PTHR36964:SF1">
    <property type="entry name" value="PROTEIN-METHIONINE-SULFOXIDE REDUCTASE HEME-BINDING SUBUNIT MSRQ"/>
    <property type="match status" value="1"/>
</dbReference>
<keyword evidence="5 7" id="KW-0408">Iron</keyword>
<evidence type="ECO:0000313" key="9">
    <source>
        <dbReference type="EMBL" id="QKM65643.1"/>
    </source>
</evidence>
<keyword evidence="6 7" id="KW-0472">Membrane</keyword>
<dbReference type="GO" id="GO:0005886">
    <property type="term" value="C:plasma membrane"/>
    <property type="evidence" value="ECO:0007669"/>
    <property type="project" value="UniProtKB-SubCell"/>
</dbReference>
<dbReference type="PANTHER" id="PTHR36964">
    <property type="entry name" value="PROTEIN-METHIONINE-SULFOXIDE REDUCTASE HEME-BINDING SUBUNIT MSRQ"/>
    <property type="match status" value="1"/>
</dbReference>
<dbReference type="GO" id="GO:0030091">
    <property type="term" value="P:protein repair"/>
    <property type="evidence" value="ECO:0007669"/>
    <property type="project" value="UniProtKB-UniRule"/>
</dbReference>
<keyword evidence="7" id="KW-0249">Electron transport</keyword>
<evidence type="ECO:0000259" key="8">
    <source>
        <dbReference type="Pfam" id="PF01794"/>
    </source>
</evidence>
<evidence type="ECO:0000256" key="6">
    <source>
        <dbReference type="ARBA" id="ARBA00023136"/>
    </source>
</evidence>
<reference evidence="9 10" key="1">
    <citation type="submission" date="2018-04" db="EMBL/GenBank/DDBJ databases">
        <title>Polynucleobacter sp. UH21B genome.</title>
        <authorList>
            <person name="Hahn M.W."/>
        </authorList>
    </citation>
    <scope>NUCLEOTIDE SEQUENCE [LARGE SCALE GENOMIC DNA]</scope>
    <source>
        <strain evidence="9 10">MWH-UH21B</strain>
    </source>
</reference>
<keyword evidence="2 7" id="KW-0813">Transport</keyword>
<feature type="transmembrane region" description="Helical" evidence="7">
    <location>
        <begin position="111"/>
        <end position="129"/>
    </location>
</feature>
<organism evidence="9 10">
    <name type="scientific">Polynucleobacter tropicus</name>
    <dbReference type="NCBI Taxonomy" id="1743174"/>
    <lineage>
        <taxon>Bacteria</taxon>
        <taxon>Pseudomonadati</taxon>
        <taxon>Pseudomonadota</taxon>
        <taxon>Betaproteobacteria</taxon>
        <taxon>Burkholderiales</taxon>
        <taxon>Burkholderiaceae</taxon>
        <taxon>Polynucleobacter</taxon>
    </lineage>
</organism>
<keyword evidence="7" id="KW-0349">Heme</keyword>
<keyword evidence="4 7" id="KW-1133">Transmembrane helix</keyword>
<keyword evidence="7" id="KW-0288">FMN</keyword>
<keyword evidence="7" id="KW-0285">Flavoprotein</keyword>
<sequence length="196" mass="22647">MNIKLSKSILFVISLIPLVRLLWLASSDGLGANPIEFITRSTGTWTLVFLCITLAMTPMRMITGSADWIKLRRMFGLFCFFYAFLHFGIWFYLDQSLDLQAMIHDVLKRPFITMGFFSFVLLLPLALTSNQWSIRKLGRRWTLLHKLVYVIACTAITHYWWHKAGKNDLGTVAIYVVVIVGLLCLRLPVIRRWFAA</sequence>
<keyword evidence="3 7" id="KW-0812">Transmembrane</keyword>
<dbReference type="InterPro" id="IPR022837">
    <property type="entry name" value="MsrQ-like"/>
</dbReference>
<evidence type="ECO:0000256" key="5">
    <source>
        <dbReference type="ARBA" id="ARBA00023004"/>
    </source>
</evidence>
<feature type="transmembrane region" description="Helical" evidence="7">
    <location>
        <begin position="74"/>
        <end position="91"/>
    </location>
</feature>
<comment type="cofactor">
    <cofactor evidence="7">
        <name>heme b</name>
        <dbReference type="ChEBI" id="CHEBI:60344"/>
    </cofactor>
    <text evidence="7">Binds 1 heme b (iron(II)-protoporphyrin IX) group per subunit.</text>
</comment>
<feature type="transmembrane region" description="Helical" evidence="7">
    <location>
        <begin position="141"/>
        <end position="160"/>
    </location>
</feature>
<keyword evidence="7" id="KW-1003">Cell membrane</keyword>
<dbReference type="Proteomes" id="UP000503312">
    <property type="component" value="Chromosome"/>
</dbReference>
<comment type="subunit">
    <text evidence="7">Heterodimer of a catalytic subunit (MsrP) and a heme-binding subunit (MsrQ).</text>
</comment>
<feature type="transmembrane region" description="Helical" evidence="7">
    <location>
        <begin position="43"/>
        <end position="62"/>
    </location>
</feature>
<name>A0A6M9Q7U5_9BURK</name>
<evidence type="ECO:0000256" key="7">
    <source>
        <dbReference type="HAMAP-Rule" id="MF_01207"/>
    </source>
</evidence>